<organism evidence="2 3">
    <name type="scientific">Agrobacterium deltaense Zutra 3/1</name>
    <dbReference type="NCBI Taxonomy" id="1183427"/>
    <lineage>
        <taxon>Bacteria</taxon>
        <taxon>Pseudomonadati</taxon>
        <taxon>Pseudomonadota</taxon>
        <taxon>Alphaproteobacteria</taxon>
        <taxon>Hyphomicrobiales</taxon>
        <taxon>Rhizobiaceae</taxon>
        <taxon>Rhizobium/Agrobacterium group</taxon>
        <taxon>Agrobacterium</taxon>
    </lineage>
</organism>
<dbReference type="InterPro" id="IPR037914">
    <property type="entry name" value="SpoVT-AbrB_sf"/>
</dbReference>
<dbReference type="InterPro" id="IPR007159">
    <property type="entry name" value="SpoVT-AbrB_dom"/>
</dbReference>
<dbReference type="Proteomes" id="UP000191987">
    <property type="component" value="Unassembled WGS sequence"/>
</dbReference>
<protein>
    <submittedName>
        <fullName evidence="2">Putative SpoVT/AbrB family transcriptional regulatory protein</fullName>
    </submittedName>
</protein>
<dbReference type="GO" id="GO:0003677">
    <property type="term" value="F:DNA binding"/>
    <property type="evidence" value="ECO:0007669"/>
    <property type="project" value="InterPro"/>
</dbReference>
<dbReference type="Gene3D" id="2.10.260.10">
    <property type="match status" value="1"/>
</dbReference>
<evidence type="ECO:0000313" key="3">
    <source>
        <dbReference type="Proteomes" id="UP000191987"/>
    </source>
</evidence>
<dbReference type="AlphaFoldDB" id="A0A1S7PP88"/>
<accession>A0A1S7PP88</accession>
<feature type="domain" description="SpoVT-AbrB" evidence="1">
    <location>
        <begin position="9"/>
        <end position="42"/>
    </location>
</feature>
<dbReference type="RefSeq" id="WP_080817244.1">
    <property type="nucleotide sequence ID" value="NZ_LT009748.1"/>
</dbReference>
<proteinExistence type="predicted"/>
<dbReference type="Pfam" id="PF04014">
    <property type="entry name" value="MazE_antitoxin"/>
    <property type="match status" value="1"/>
</dbReference>
<evidence type="ECO:0000259" key="1">
    <source>
        <dbReference type="Pfam" id="PF04014"/>
    </source>
</evidence>
<name>A0A1S7PP88_9HYPH</name>
<dbReference type="EMBL" id="FBWG01000008">
    <property type="protein sequence ID" value="CUX24177.1"/>
    <property type="molecule type" value="Genomic_DNA"/>
</dbReference>
<gene>
    <name evidence="2" type="ORF">AGR7C_Cc160242</name>
</gene>
<sequence length="81" mass="8926">MKSTICEIGEEAGVVIPKDMLERLGWKIGDVLSLGTDGTVLELRTAESPNEEATGDFDRQLEHARQAMRKYHVALKALAKS</sequence>
<reference evidence="2 3" key="1">
    <citation type="submission" date="2016-01" db="EMBL/GenBank/DDBJ databases">
        <authorList>
            <person name="Oliw E.H."/>
        </authorList>
    </citation>
    <scope>NUCLEOTIDE SEQUENCE [LARGE SCALE GENOMIC DNA]</scope>
    <source>
        <strain evidence="2 3">Zutra 3-1</strain>
    </source>
</reference>
<dbReference type="SUPFAM" id="SSF89447">
    <property type="entry name" value="AbrB/MazE/MraZ-like"/>
    <property type="match status" value="1"/>
</dbReference>
<evidence type="ECO:0000313" key="2">
    <source>
        <dbReference type="EMBL" id="CUX24177.1"/>
    </source>
</evidence>